<dbReference type="PANTHER" id="PTHR46825">
    <property type="entry name" value="D-ALANYL-D-ALANINE-CARBOXYPEPTIDASE/ENDOPEPTIDASE AMPH"/>
    <property type="match status" value="1"/>
</dbReference>
<dbReference type="InterPro" id="IPR001466">
    <property type="entry name" value="Beta-lactam-related"/>
</dbReference>
<dbReference type="PANTHER" id="PTHR46825:SF12">
    <property type="entry name" value="PENICILLIN-BINDING PROTEIN 4"/>
    <property type="match status" value="1"/>
</dbReference>
<dbReference type="SUPFAM" id="SSF56601">
    <property type="entry name" value="beta-lactamase/transpeptidase-like"/>
    <property type="match status" value="1"/>
</dbReference>
<dbReference type="AlphaFoldDB" id="A0A6J7D343"/>
<dbReference type="InterPro" id="IPR050491">
    <property type="entry name" value="AmpC-like"/>
</dbReference>
<sequence>MSGSTRQHRVEHGLTAALQIAGRAVDRFSMPERMARYSVPGVAVAVVDDGEVAWAAGYGQVMAGGSAVQADTLFQAASISKAVAAVAVLALVERGVVGLDDDVNRHLRSWRLPDSPFTADQPVTLRHLLSHTAGTTVPGFPGYPAGAALPSVVEVLSGTGGANTPAVESFAVPGTVGQYSGGGTTIVQQLICDVTGRDFGELMQDLVLRPFGMLDSAYERSIAPHRAGRAAHAHDPSGVALDGGHHDYPELQAAGLWTTATDLARWVIGVQQVLRGERTGPISQATAMLMITPVPPGGFGLGPELAGAGPLRRFLHSGRNEGFCSHVDGLVELPTGAAILTNGDGGTTLCGEFRRAVAAEYGWGEIGAPPIELADVDPGVLGSYTGRYVGPFDRPLKLDFADGELFSPAPYGRRRMLPLSDTTFLDEETGATLRVEQHDGRVNRIAVLVDGFELMAFTPTEESP</sequence>
<proteinExistence type="predicted"/>
<feature type="domain" description="Beta-lactamase-related" evidence="1">
    <location>
        <begin position="32"/>
        <end position="347"/>
    </location>
</feature>
<evidence type="ECO:0000259" key="1">
    <source>
        <dbReference type="Pfam" id="PF00144"/>
    </source>
</evidence>
<dbReference type="InterPro" id="IPR012338">
    <property type="entry name" value="Beta-lactam/transpept-like"/>
</dbReference>
<dbReference type="Gene3D" id="3.40.710.10">
    <property type="entry name" value="DD-peptidase/beta-lactamase superfamily"/>
    <property type="match status" value="1"/>
</dbReference>
<gene>
    <name evidence="2" type="ORF">UFOPK3376_00438</name>
</gene>
<organism evidence="2">
    <name type="scientific">freshwater metagenome</name>
    <dbReference type="NCBI Taxonomy" id="449393"/>
    <lineage>
        <taxon>unclassified sequences</taxon>
        <taxon>metagenomes</taxon>
        <taxon>ecological metagenomes</taxon>
    </lineage>
</organism>
<dbReference type="Pfam" id="PF00144">
    <property type="entry name" value="Beta-lactamase"/>
    <property type="match status" value="1"/>
</dbReference>
<evidence type="ECO:0000313" key="2">
    <source>
        <dbReference type="EMBL" id="CAB4864170.1"/>
    </source>
</evidence>
<accession>A0A6J7D343</accession>
<name>A0A6J7D343_9ZZZZ</name>
<reference evidence="2" key="1">
    <citation type="submission" date="2020-05" db="EMBL/GenBank/DDBJ databases">
        <authorList>
            <person name="Chiriac C."/>
            <person name="Salcher M."/>
            <person name="Ghai R."/>
            <person name="Kavagutti S V."/>
        </authorList>
    </citation>
    <scope>NUCLEOTIDE SEQUENCE</scope>
</reference>
<protein>
    <submittedName>
        <fullName evidence="2">Unannotated protein</fullName>
    </submittedName>
</protein>
<dbReference type="EMBL" id="CAFBLP010000007">
    <property type="protein sequence ID" value="CAB4864170.1"/>
    <property type="molecule type" value="Genomic_DNA"/>
</dbReference>